<evidence type="ECO:0000256" key="2">
    <source>
        <dbReference type="SAM" id="Phobius"/>
    </source>
</evidence>
<reference evidence="3" key="2">
    <citation type="journal article" date="2023" name="Proc. Natl. Acad. Sci. U.S.A.">
        <title>A global phylogenomic analysis of the shiitake genus Lentinula.</title>
        <authorList>
            <person name="Sierra-Patev S."/>
            <person name="Min B."/>
            <person name="Naranjo-Ortiz M."/>
            <person name="Looney B."/>
            <person name="Konkel Z."/>
            <person name="Slot J.C."/>
            <person name="Sakamoto Y."/>
            <person name="Steenwyk J.L."/>
            <person name="Rokas A."/>
            <person name="Carro J."/>
            <person name="Camarero S."/>
            <person name="Ferreira P."/>
            <person name="Molpeceres G."/>
            <person name="Ruiz-Duenas F.J."/>
            <person name="Serrano A."/>
            <person name="Henrissat B."/>
            <person name="Drula E."/>
            <person name="Hughes K.W."/>
            <person name="Mata J.L."/>
            <person name="Ishikawa N.K."/>
            <person name="Vargas-Isla R."/>
            <person name="Ushijima S."/>
            <person name="Smith C.A."/>
            <person name="Donoghue J."/>
            <person name="Ahrendt S."/>
            <person name="Andreopoulos W."/>
            <person name="He G."/>
            <person name="LaButti K."/>
            <person name="Lipzen A."/>
            <person name="Ng V."/>
            <person name="Riley R."/>
            <person name="Sandor L."/>
            <person name="Barry K."/>
            <person name="Martinez A.T."/>
            <person name="Xiao Y."/>
            <person name="Gibbons J.G."/>
            <person name="Terashima K."/>
            <person name="Grigoriev I.V."/>
            <person name="Hibbett D."/>
        </authorList>
    </citation>
    <scope>NUCLEOTIDE SEQUENCE</scope>
    <source>
        <strain evidence="3">Sp2 HRB7682 ss15</strain>
    </source>
</reference>
<gene>
    <name evidence="3" type="ORF">C8J55DRAFT_450275</name>
</gene>
<accession>A0A9W9DY59</accession>
<dbReference type="EMBL" id="JANVFS010000006">
    <property type="protein sequence ID" value="KAJ4491621.1"/>
    <property type="molecule type" value="Genomic_DNA"/>
</dbReference>
<dbReference type="AlphaFoldDB" id="A0A9W9DY59"/>
<evidence type="ECO:0000313" key="3">
    <source>
        <dbReference type="EMBL" id="KAJ4491621.1"/>
    </source>
</evidence>
<comment type="caution">
    <text evidence="3">The sequence shown here is derived from an EMBL/GenBank/DDBJ whole genome shotgun (WGS) entry which is preliminary data.</text>
</comment>
<dbReference type="Proteomes" id="UP001150238">
    <property type="component" value="Unassembled WGS sequence"/>
</dbReference>
<keyword evidence="2" id="KW-0812">Transmembrane</keyword>
<feature type="transmembrane region" description="Helical" evidence="2">
    <location>
        <begin position="234"/>
        <end position="257"/>
    </location>
</feature>
<keyword evidence="2" id="KW-0472">Membrane</keyword>
<evidence type="ECO:0000256" key="1">
    <source>
        <dbReference type="SAM" id="MobiDB-lite"/>
    </source>
</evidence>
<feature type="region of interest" description="Disordered" evidence="1">
    <location>
        <begin position="280"/>
        <end position="319"/>
    </location>
</feature>
<keyword evidence="2" id="KW-1133">Transmembrane helix</keyword>
<feature type="region of interest" description="Disordered" evidence="1">
    <location>
        <begin position="197"/>
        <end position="228"/>
    </location>
</feature>
<feature type="compositionally biased region" description="Low complexity" evidence="1">
    <location>
        <begin position="217"/>
        <end position="228"/>
    </location>
</feature>
<feature type="compositionally biased region" description="Polar residues" evidence="1">
    <location>
        <begin position="297"/>
        <end position="308"/>
    </location>
</feature>
<proteinExistence type="predicted"/>
<evidence type="ECO:0000313" key="4">
    <source>
        <dbReference type="Proteomes" id="UP001150238"/>
    </source>
</evidence>
<dbReference type="Gene3D" id="2.60.120.260">
    <property type="entry name" value="Galactose-binding domain-like"/>
    <property type="match status" value="1"/>
</dbReference>
<organism evidence="3 4">
    <name type="scientific">Lentinula lateritia</name>
    <dbReference type="NCBI Taxonomy" id="40482"/>
    <lineage>
        <taxon>Eukaryota</taxon>
        <taxon>Fungi</taxon>
        <taxon>Dikarya</taxon>
        <taxon>Basidiomycota</taxon>
        <taxon>Agaricomycotina</taxon>
        <taxon>Agaricomycetes</taxon>
        <taxon>Agaricomycetidae</taxon>
        <taxon>Agaricales</taxon>
        <taxon>Marasmiineae</taxon>
        <taxon>Omphalotaceae</taxon>
        <taxon>Lentinula</taxon>
    </lineage>
</organism>
<sequence>MPNSHCAHTLLQLVALLLILQDVLHVTAIFRNYTVDDSDSSWIYSPYGAWNIGNDCHGCDAQPNATLAYNHTWHDAAFYAPPNQQTMTDPNVPFTANITFSGTAVYVFCIMLNSATYPIFGASDISFHMDGVPVSTYQNSPTENLDTYTYNVPVFAMPSLEYGTHSLMIQNGVANGTDALILLDYILYTADDGLESTTPGPSNVASTNLPTPPPSSQSPSASSLSTKKPNSRNFLAIEIAVPIGIVLLLGVASFSLWRRQRLRHFEVHRQTLRVHPSYFPAEHGHAQSPRAQKHSSRGWSEGSTSVGTRSPREELSTSTTARIVEILPPAYRATV</sequence>
<name>A0A9W9DY59_9AGAR</name>
<reference evidence="3" key="1">
    <citation type="submission" date="2022-08" db="EMBL/GenBank/DDBJ databases">
        <authorList>
            <consortium name="DOE Joint Genome Institute"/>
            <person name="Min B."/>
            <person name="Riley R."/>
            <person name="Sierra-Patev S."/>
            <person name="Naranjo-Ortiz M."/>
            <person name="Looney B."/>
            <person name="Konkel Z."/>
            <person name="Slot J.C."/>
            <person name="Sakamoto Y."/>
            <person name="Steenwyk J.L."/>
            <person name="Rokas A."/>
            <person name="Carro J."/>
            <person name="Camarero S."/>
            <person name="Ferreira P."/>
            <person name="Molpeceres G."/>
            <person name="Ruiz-Duenas F.J."/>
            <person name="Serrano A."/>
            <person name="Henrissat B."/>
            <person name="Drula E."/>
            <person name="Hughes K.W."/>
            <person name="Mata J.L."/>
            <person name="Ishikawa N.K."/>
            <person name="Vargas-Isla R."/>
            <person name="Ushijima S."/>
            <person name="Smith C.A."/>
            <person name="Ahrendt S."/>
            <person name="Andreopoulos W."/>
            <person name="He G."/>
            <person name="Labutti K."/>
            <person name="Lipzen A."/>
            <person name="Ng V."/>
            <person name="Sandor L."/>
            <person name="Barry K."/>
            <person name="Martinez A.T."/>
            <person name="Xiao Y."/>
            <person name="Gibbons J.G."/>
            <person name="Terashima K."/>
            <person name="Hibbett D.S."/>
            <person name="Grigoriev I.V."/>
        </authorList>
    </citation>
    <scope>NUCLEOTIDE SEQUENCE</scope>
    <source>
        <strain evidence="3">Sp2 HRB7682 ss15</strain>
    </source>
</reference>
<protein>
    <submittedName>
        <fullName evidence="3">Uncharacterized protein</fullName>
    </submittedName>
</protein>